<organism evidence="1 2">
    <name type="scientific">Microcoleus asticus IPMA8</name>
    <dbReference type="NCBI Taxonomy" id="2563858"/>
    <lineage>
        <taxon>Bacteria</taxon>
        <taxon>Bacillati</taxon>
        <taxon>Cyanobacteriota</taxon>
        <taxon>Cyanophyceae</taxon>
        <taxon>Oscillatoriophycideae</taxon>
        <taxon>Oscillatoriales</taxon>
        <taxon>Microcoleaceae</taxon>
        <taxon>Microcoleus</taxon>
        <taxon>Microcoleus asticus</taxon>
    </lineage>
</organism>
<evidence type="ECO:0000313" key="2">
    <source>
        <dbReference type="Proteomes" id="UP000702425"/>
    </source>
</evidence>
<evidence type="ECO:0000313" key="1">
    <source>
        <dbReference type="EMBL" id="NQE36646.1"/>
    </source>
</evidence>
<proteinExistence type="predicted"/>
<dbReference type="EMBL" id="SRRZ01000092">
    <property type="protein sequence ID" value="NQE36646.1"/>
    <property type="molecule type" value="Genomic_DNA"/>
</dbReference>
<gene>
    <name evidence="1" type="ORF">E5S67_04411</name>
</gene>
<accession>A0ABX2D299</accession>
<evidence type="ECO:0008006" key="3">
    <source>
        <dbReference type="Google" id="ProtNLM"/>
    </source>
</evidence>
<protein>
    <recommendedName>
        <fullName evidence="3">DUF4435 domain-containing protein</fullName>
    </recommendedName>
</protein>
<dbReference type="Proteomes" id="UP000702425">
    <property type="component" value="Unassembled WGS sequence"/>
</dbReference>
<name>A0ABX2D299_9CYAN</name>
<keyword evidence="2" id="KW-1185">Reference proteome</keyword>
<comment type="caution">
    <text evidence="1">The sequence shown here is derived from an EMBL/GenBank/DDBJ whole genome shotgun (WGS) entry which is preliminary data.</text>
</comment>
<reference evidence="1 2" key="1">
    <citation type="journal article" date="2020" name="Sci. Rep.">
        <title>A novel cyanobacterial geosmin producer, revising GeoA distribution and dispersion patterns in Bacteria.</title>
        <authorList>
            <person name="Churro C."/>
            <person name="Semedo-Aguiar A.P."/>
            <person name="Silva A.D."/>
            <person name="Pereira-Leal J.B."/>
            <person name="Leite R.B."/>
        </authorList>
    </citation>
    <scope>NUCLEOTIDE SEQUENCE [LARGE SCALE GENOMIC DNA]</scope>
    <source>
        <strain evidence="1 2">IPMA8</strain>
    </source>
</reference>
<sequence length="346" mass="40296">MKGQSRPIYTPETYQNYLKISNGKHLLVEGKNDKEFFNLLIYELNKINKTRSRPKVLIDSVCEIKVEGISGNRAQVEFICQMIESKSLADKCLANKLVGFVDREFREFEYDPVFRDNRPEHVVQGRLVWSRGHSIENYFFDSSILEDLLISISSNNLNLELFYTALEKFQSVINATIRLACAVSLAAKECGKIDKIKDRRIEWEFITINNQEENMSRNVIFNFEQWINHLVDNKKDRNKVIIEKDEVNSLYNSYKSWNQKIKNVDLSLVKWLCHGHISMELIRSVYSRCVYDSAVDNQLDKPEAEVSKTETHNNGHRFKACATSWSKKAISNQCEYPIEVLKLLGF</sequence>
<dbReference type="RefSeq" id="WP_172190520.1">
    <property type="nucleotide sequence ID" value="NZ_CAWPPK010000310.1"/>
</dbReference>